<dbReference type="InterPro" id="IPR001789">
    <property type="entry name" value="Sig_transdc_resp-reg_receiver"/>
</dbReference>
<evidence type="ECO:0000256" key="3">
    <source>
        <dbReference type="ARBA" id="ARBA00022553"/>
    </source>
</evidence>
<dbReference type="Gene3D" id="3.30.565.10">
    <property type="entry name" value="Histidine kinase-like ATPase, C-terminal domain"/>
    <property type="match status" value="1"/>
</dbReference>
<dbReference type="PROSITE" id="PS50110">
    <property type="entry name" value="RESPONSE_REGULATORY"/>
    <property type="match status" value="1"/>
</dbReference>
<dbReference type="SMART" id="SM00342">
    <property type="entry name" value="HTH_ARAC"/>
    <property type="match status" value="1"/>
</dbReference>
<proteinExistence type="predicted"/>
<dbReference type="InterPro" id="IPR011006">
    <property type="entry name" value="CheY-like_superfamily"/>
</dbReference>
<gene>
    <name evidence="11" type="ORF">CLV62_13724</name>
</gene>
<dbReference type="SMART" id="SM00387">
    <property type="entry name" value="HATPase_c"/>
    <property type="match status" value="1"/>
</dbReference>
<evidence type="ECO:0000259" key="9">
    <source>
        <dbReference type="PROSITE" id="PS50109"/>
    </source>
</evidence>
<dbReference type="InterPro" id="IPR036890">
    <property type="entry name" value="HATPase_C_sf"/>
</dbReference>
<evidence type="ECO:0000256" key="6">
    <source>
        <dbReference type="PROSITE-ProRule" id="PRU00169"/>
    </source>
</evidence>
<dbReference type="Pfam" id="PF00072">
    <property type="entry name" value="Response_reg"/>
    <property type="match status" value="1"/>
</dbReference>
<feature type="domain" description="HTH araC/xylS-type" evidence="8">
    <location>
        <begin position="1226"/>
        <end position="1325"/>
    </location>
</feature>
<dbReference type="SMART" id="SM00388">
    <property type="entry name" value="HisKA"/>
    <property type="match status" value="1"/>
</dbReference>
<dbReference type="CDD" id="cd00082">
    <property type="entry name" value="HisKA"/>
    <property type="match status" value="1"/>
</dbReference>
<keyword evidence="4" id="KW-0805">Transcription regulation</keyword>
<dbReference type="InterPro" id="IPR018060">
    <property type="entry name" value="HTH_AraC"/>
</dbReference>
<keyword evidence="7" id="KW-0472">Membrane</keyword>
<feature type="transmembrane region" description="Helical" evidence="7">
    <location>
        <begin position="769"/>
        <end position="789"/>
    </location>
</feature>
<organism evidence="11 12">
    <name type="scientific">Dysgonomonas alginatilytica</name>
    <dbReference type="NCBI Taxonomy" id="1605892"/>
    <lineage>
        <taxon>Bacteria</taxon>
        <taxon>Pseudomonadati</taxon>
        <taxon>Bacteroidota</taxon>
        <taxon>Bacteroidia</taxon>
        <taxon>Bacteroidales</taxon>
        <taxon>Dysgonomonadaceae</taxon>
        <taxon>Dysgonomonas</taxon>
    </lineage>
</organism>
<keyword evidence="11" id="KW-0808">Transferase</keyword>
<dbReference type="InterPro" id="IPR013783">
    <property type="entry name" value="Ig-like_fold"/>
</dbReference>
<dbReference type="Pfam" id="PF00512">
    <property type="entry name" value="HisKA"/>
    <property type="match status" value="1"/>
</dbReference>
<dbReference type="EMBL" id="QICL01000037">
    <property type="protein sequence ID" value="PXV59358.1"/>
    <property type="molecule type" value="Genomic_DNA"/>
</dbReference>
<dbReference type="PANTHER" id="PTHR43547">
    <property type="entry name" value="TWO-COMPONENT HISTIDINE KINASE"/>
    <property type="match status" value="1"/>
</dbReference>
<dbReference type="GO" id="GO:0003700">
    <property type="term" value="F:DNA-binding transcription factor activity"/>
    <property type="evidence" value="ECO:0007669"/>
    <property type="project" value="InterPro"/>
</dbReference>
<dbReference type="GO" id="GO:0043565">
    <property type="term" value="F:sequence-specific DNA binding"/>
    <property type="evidence" value="ECO:0007669"/>
    <property type="project" value="InterPro"/>
</dbReference>
<protein>
    <recommendedName>
        <fullName evidence="2">histidine kinase</fullName>
        <ecNumber evidence="2">2.7.13.3</ecNumber>
    </recommendedName>
</protein>
<dbReference type="GO" id="GO:0000155">
    <property type="term" value="F:phosphorelay sensor kinase activity"/>
    <property type="evidence" value="ECO:0007669"/>
    <property type="project" value="InterPro"/>
</dbReference>
<dbReference type="SMART" id="SM00448">
    <property type="entry name" value="REC"/>
    <property type="match status" value="1"/>
</dbReference>
<dbReference type="SUPFAM" id="SSF55874">
    <property type="entry name" value="ATPase domain of HSP90 chaperone/DNA topoisomerase II/histidine kinase"/>
    <property type="match status" value="1"/>
</dbReference>
<dbReference type="Pfam" id="PF02518">
    <property type="entry name" value="HATPase_c"/>
    <property type="match status" value="1"/>
</dbReference>
<dbReference type="InterPro" id="IPR003661">
    <property type="entry name" value="HisK_dim/P_dom"/>
</dbReference>
<dbReference type="Pfam" id="PF07495">
    <property type="entry name" value="Y_Y_Y"/>
    <property type="match status" value="1"/>
</dbReference>
<evidence type="ECO:0000256" key="7">
    <source>
        <dbReference type="SAM" id="Phobius"/>
    </source>
</evidence>
<dbReference type="InterPro" id="IPR011110">
    <property type="entry name" value="Reg_prop"/>
</dbReference>
<evidence type="ECO:0000256" key="4">
    <source>
        <dbReference type="ARBA" id="ARBA00023015"/>
    </source>
</evidence>
<dbReference type="OrthoDB" id="717811at2"/>
<dbReference type="InterPro" id="IPR036097">
    <property type="entry name" value="HisK_dim/P_sf"/>
</dbReference>
<evidence type="ECO:0000256" key="1">
    <source>
        <dbReference type="ARBA" id="ARBA00000085"/>
    </source>
</evidence>
<dbReference type="SUPFAM" id="SSF46689">
    <property type="entry name" value="Homeodomain-like"/>
    <property type="match status" value="1"/>
</dbReference>
<dbReference type="InterPro" id="IPR011047">
    <property type="entry name" value="Quinoprotein_ADH-like_sf"/>
</dbReference>
<dbReference type="SUPFAM" id="SSF50998">
    <property type="entry name" value="Quinoprotein alcohol dehydrogenase-like"/>
    <property type="match status" value="1"/>
</dbReference>
<accession>A0A2V3PIJ3</accession>
<dbReference type="SUPFAM" id="SSF52172">
    <property type="entry name" value="CheY-like"/>
    <property type="match status" value="1"/>
</dbReference>
<feature type="domain" description="Response regulatory" evidence="10">
    <location>
        <begin position="1077"/>
        <end position="1192"/>
    </location>
</feature>
<dbReference type="PROSITE" id="PS01124">
    <property type="entry name" value="HTH_ARAC_FAMILY_2"/>
    <property type="match status" value="1"/>
</dbReference>
<dbReference type="InterPro" id="IPR003594">
    <property type="entry name" value="HATPase_dom"/>
</dbReference>
<evidence type="ECO:0000313" key="11">
    <source>
        <dbReference type="EMBL" id="PXV59358.1"/>
    </source>
</evidence>
<evidence type="ECO:0000256" key="2">
    <source>
        <dbReference type="ARBA" id="ARBA00012438"/>
    </source>
</evidence>
<dbReference type="Gene3D" id="2.60.40.10">
    <property type="entry name" value="Immunoglobulins"/>
    <property type="match status" value="1"/>
</dbReference>
<feature type="modified residue" description="4-aspartylphosphate" evidence="6">
    <location>
        <position position="1125"/>
    </location>
</feature>
<keyword evidence="11" id="KW-0418">Kinase</keyword>
<dbReference type="RefSeq" id="WP_110312365.1">
    <property type="nucleotide sequence ID" value="NZ_QICL01000037.1"/>
</dbReference>
<evidence type="ECO:0000256" key="5">
    <source>
        <dbReference type="ARBA" id="ARBA00023163"/>
    </source>
</evidence>
<sequence>MKYSSKIFSIKFFIGVLLLTFSLHIYSSNVVKYISNINGLSNNSVNCIFEDSEHTVWIGTWDGLNAYNGRDIKTFRYNKNNKYSISNNIIRQITEQNTNYLWVATDYGVNRWDRKTQNFTNYFFGSDHKVPKQEKSFMLGLTSSKGVICFVKEQGLFYFDDQAQQFKPIDTQIDGEVKDFLIDNNDNGYFLLNNGKIEQYQIDQKSNNSISFTNRKEIKNDVFTDRIFFSENKLILTSSNGLSILDESLSTIKHLDFNLSKAISQAIYHKNILYISFYEGGCLKYDQKEDKLSDVEGVSDRVPIFTMYFGNQDILWIGSDGQGILQVYEYASPFHTVKTNHPVRSFCQNSDDDILIGTKGDGIKILNRQTGKISDYKNISNGLISNSVYSIKRNKANDIFIGTEGEGINILHAKNNRLQKLNIPTRFPVFRAIYSIYFSNNDSLLWLGTSGYGLIKIKLNKVNDEYVVEDLEQYISSDQRKSLNNDVIYTIIPSGNKNELWFGTRGAGLNKVNTRNGTFENFEDAHSDISLTNNDILCLLNSSDNNLWIGTSYGLNRLETENNPKQIFQYTENEGLSNNTIHGILEDNSRNIWVSTNLGISRIDSSSGKIANYTLIDGLQNDEFSDGAYFKDKDNNLYFGGVSGFSYFNPENIQLRNFDPILSLSSLKIYNTSLNINERIKDGVLQLSYEERYVTFSFIATDFINNENCEYAYRLSNYTEGWINNGNNPNIVFAKLPSGKYKLEVKATNGDKVWSKNMYELQINVAHPWWLSTIAILLYILVALIALYVTQSVIKNRIRLNRELFLKKIEKEHQQKVYESKLNLFTNVAHEFFTPLTLIYGPAQHLLESVKLDSYTKRYIQIIKNNAERMQKLINELMEFRKTKTGHTPLHPETIDIKLLTDYVSDNYIEMAQENKIDYQVTVNNTSTIDTDRDSLEKVFFNLFSNAFKYTPRNGYIHVNVWQDAEHENTLNMTIRNSGKGLTDSQMSEIFNKYKIFDDTPKVQSAVSTGIGLNLTKGLTELLGGKITVSSKQGESVQFTLVIPPLLKEKPNVVNEEPSTVLQNNYSLNIQSNKKVSILIVEDERNITELLKDILTPYYTTQEAVDGEDALNQIELNRPDIIISDIMMPNLDGITLIDRLKSNPKTAHIPIISISAKNTIEDHINAYKHGADLYISKPFHPRHVLSTIENLINKQATLKEYFNSTISSEVVRDGITMHQEGEKFLEDIISFIENSMDDESLNPNSIADFLGISKATLYRKLKELTDKTPSEFVRTIRLSHASKLLKSTRLTVSEIMFKSGFTNKSYFYREFAKQYEMSPKEYRDANNAST</sequence>
<dbReference type="EC" id="2.7.13.3" evidence="2"/>
<keyword evidence="12" id="KW-1185">Reference proteome</keyword>
<keyword evidence="7" id="KW-1133">Transmembrane helix</keyword>
<reference evidence="11 12" key="1">
    <citation type="submission" date="2018-03" db="EMBL/GenBank/DDBJ databases">
        <title>Genomic Encyclopedia of Archaeal and Bacterial Type Strains, Phase II (KMG-II): from individual species to whole genera.</title>
        <authorList>
            <person name="Goeker M."/>
        </authorList>
    </citation>
    <scope>NUCLEOTIDE SEQUENCE [LARGE SCALE GENOMIC DNA]</scope>
    <source>
        <strain evidence="11 12">DSM 100214</strain>
    </source>
</reference>
<dbReference type="Gene3D" id="1.10.287.130">
    <property type="match status" value="1"/>
</dbReference>
<dbReference type="Gene3D" id="3.40.50.2300">
    <property type="match status" value="1"/>
</dbReference>
<dbReference type="InterPro" id="IPR004358">
    <property type="entry name" value="Sig_transdc_His_kin-like_C"/>
</dbReference>
<evidence type="ECO:0000313" key="12">
    <source>
        <dbReference type="Proteomes" id="UP000247973"/>
    </source>
</evidence>
<evidence type="ECO:0000259" key="8">
    <source>
        <dbReference type="PROSITE" id="PS01124"/>
    </source>
</evidence>
<dbReference type="PROSITE" id="PS50109">
    <property type="entry name" value="HIS_KIN"/>
    <property type="match status" value="1"/>
</dbReference>
<comment type="caution">
    <text evidence="11">The sequence shown here is derived from an EMBL/GenBank/DDBJ whole genome shotgun (WGS) entry which is preliminary data.</text>
</comment>
<evidence type="ECO:0000259" key="10">
    <source>
        <dbReference type="PROSITE" id="PS50110"/>
    </source>
</evidence>
<dbReference type="InterPro" id="IPR009057">
    <property type="entry name" value="Homeodomain-like_sf"/>
</dbReference>
<dbReference type="SUPFAM" id="SSF47384">
    <property type="entry name" value="Homodimeric domain of signal transducing histidine kinase"/>
    <property type="match status" value="1"/>
</dbReference>
<comment type="catalytic activity">
    <reaction evidence="1">
        <text>ATP + protein L-histidine = ADP + protein N-phospho-L-histidine.</text>
        <dbReference type="EC" id="2.7.13.3"/>
    </reaction>
</comment>
<dbReference type="Pfam" id="PF12833">
    <property type="entry name" value="HTH_18"/>
    <property type="match status" value="1"/>
</dbReference>
<dbReference type="PANTHER" id="PTHR43547:SF2">
    <property type="entry name" value="HYBRID SIGNAL TRANSDUCTION HISTIDINE KINASE C"/>
    <property type="match status" value="1"/>
</dbReference>
<dbReference type="Gene3D" id="2.130.10.10">
    <property type="entry name" value="YVTN repeat-like/Quinoprotein amine dehydrogenase"/>
    <property type="match status" value="2"/>
</dbReference>
<keyword evidence="5" id="KW-0804">Transcription</keyword>
<dbReference type="InterPro" id="IPR015943">
    <property type="entry name" value="WD40/YVTN_repeat-like_dom_sf"/>
</dbReference>
<dbReference type="Proteomes" id="UP000247973">
    <property type="component" value="Unassembled WGS sequence"/>
</dbReference>
<name>A0A2V3PIJ3_9BACT</name>
<keyword evidence="7" id="KW-0812">Transmembrane</keyword>
<dbReference type="SUPFAM" id="SSF63829">
    <property type="entry name" value="Calcium-dependent phosphotriesterase"/>
    <property type="match status" value="1"/>
</dbReference>
<dbReference type="Pfam" id="PF07494">
    <property type="entry name" value="Reg_prop"/>
    <property type="match status" value="3"/>
</dbReference>
<keyword evidence="3 6" id="KW-0597">Phosphoprotein</keyword>
<dbReference type="Gene3D" id="1.10.10.60">
    <property type="entry name" value="Homeodomain-like"/>
    <property type="match status" value="1"/>
</dbReference>
<dbReference type="InterPro" id="IPR011123">
    <property type="entry name" value="Y_Y_Y"/>
</dbReference>
<dbReference type="InterPro" id="IPR005467">
    <property type="entry name" value="His_kinase_dom"/>
</dbReference>
<dbReference type="PRINTS" id="PR00344">
    <property type="entry name" value="BCTRLSENSOR"/>
</dbReference>
<feature type="domain" description="Histidine kinase" evidence="9">
    <location>
        <begin position="827"/>
        <end position="1047"/>
    </location>
</feature>